<keyword evidence="2" id="KW-0808">Transferase</keyword>
<evidence type="ECO:0000259" key="5">
    <source>
        <dbReference type="Pfam" id="PF00644"/>
    </source>
</evidence>
<feature type="domain" description="PARP catalytic" evidence="5">
    <location>
        <begin position="78"/>
        <end position="151"/>
    </location>
</feature>
<dbReference type="Pfam" id="PF00644">
    <property type="entry name" value="PARP"/>
    <property type="match status" value="1"/>
</dbReference>
<keyword evidence="1" id="KW-0328">Glycosyltransferase</keyword>
<protein>
    <recommendedName>
        <fullName evidence="5">PARP catalytic domain-containing protein</fullName>
    </recommendedName>
</protein>
<evidence type="ECO:0000313" key="6">
    <source>
        <dbReference type="EMBL" id="CAE0667183.1"/>
    </source>
</evidence>
<dbReference type="AlphaFoldDB" id="A0A7S4DSE0"/>
<dbReference type="EMBL" id="HBIV01026207">
    <property type="protein sequence ID" value="CAE0667183.1"/>
    <property type="molecule type" value="Transcribed_RNA"/>
</dbReference>
<name>A0A7S4DSE0_9EUKA</name>
<dbReference type="InterPro" id="IPR051838">
    <property type="entry name" value="ARTD_PARP"/>
</dbReference>
<dbReference type="PANTHER" id="PTHR21328">
    <property type="entry name" value="POLY ADP-RIBOSE POLYMERASE FAMILY, MEMBER PARP"/>
    <property type="match status" value="1"/>
</dbReference>
<gene>
    <name evidence="6" type="ORF">LGLO00237_LOCUS18804</name>
</gene>
<organism evidence="6">
    <name type="scientific">Lotharella globosa</name>
    <dbReference type="NCBI Taxonomy" id="91324"/>
    <lineage>
        <taxon>Eukaryota</taxon>
        <taxon>Sar</taxon>
        <taxon>Rhizaria</taxon>
        <taxon>Cercozoa</taxon>
        <taxon>Chlorarachniophyceae</taxon>
        <taxon>Lotharella</taxon>
    </lineage>
</organism>
<evidence type="ECO:0000256" key="4">
    <source>
        <dbReference type="ARBA" id="ARBA00023027"/>
    </source>
</evidence>
<proteinExistence type="predicted"/>
<reference evidence="6" key="1">
    <citation type="submission" date="2021-01" db="EMBL/GenBank/DDBJ databases">
        <authorList>
            <person name="Corre E."/>
            <person name="Pelletier E."/>
            <person name="Niang G."/>
            <person name="Scheremetjew M."/>
            <person name="Finn R."/>
            <person name="Kale V."/>
            <person name="Holt S."/>
            <person name="Cochrane G."/>
            <person name="Meng A."/>
            <person name="Brown T."/>
            <person name="Cohen L."/>
        </authorList>
    </citation>
    <scope>NUCLEOTIDE SEQUENCE</scope>
    <source>
        <strain evidence="6">CCCM811</strain>
    </source>
</reference>
<keyword evidence="3" id="KW-0548">Nucleotidyltransferase</keyword>
<evidence type="ECO:0000256" key="1">
    <source>
        <dbReference type="ARBA" id="ARBA00022676"/>
    </source>
</evidence>
<dbReference type="Gene3D" id="3.90.228.10">
    <property type="match status" value="1"/>
</dbReference>
<dbReference type="GO" id="GO:0016779">
    <property type="term" value="F:nucleotidyltransferase activity"/>
    <property type="evidence" value="ECO:0007669"/>
    <property type="project" value="UniProtKB-KW"/>
</dbReference>
<accession>A0A7S4DSE0</accession>
<dbReference type="SUPFAM" id="SSF56399">
    <property type="entry name" value="ADP-ribosylation"/>
    <property type="match status" value="1"/>
</dbReference>
<sequence>MFRVPSVDEMIAEYTSGGAAGLSKSLEARHALLEPTLRWIITSNRAHIRYLEPHERIKGLGTDNQFVMLGASPQHEWKFQMEKSCTVKSRSSIWAWHGSHFKNWHSIVRTSLKNMSGTKYQAHGASYGKGIYLAKKSGTSLGYSKFDNSGMWPLSKLGKTQPQVLALCEIVNHRNLPKPNPYYVIPIEHWVATRFLVVHNSESRRHNVDANEAATKIPRKLMESLQGPTKGDL</sequence>
<keyword evidence="4" id="KW-0520">NAD</keyword>
<evidence type="ECO:0000256" key="3">
    <source>
        <dbReference type="ARBA" id="ARBA00022695"/>
    </source>
</evidence>
<dbReference type="GO" id="GO:0003950">
    <property type="term" value="F:NAD+ poly-ADP-ribosyltransferase activity"/>
    <property type="evidence" value="ECO:0007669"/>
    <property type="project" value="InterPro"/>
</dbReference>
<dbReference type="InterPro" id="IPR012317">
    <property type="entry name" value="Poly(ADP-ribose)pol_cat_dom"/>
</dbReference>
<evidence type="ECO:0000256" key="2">
    <source>
        <dbReference type="ARBA" id="ARBA00022679"/>
    </source>
</evidence>